<dbReference type="CDD" id="cd06661">
    <property type="entry name" value="GGCT_like"/>
    <property type="match status" value="1"/>
</dbReference>
<dbReference type="PANTHER" id="PTHR12935">
    <property type="entry name" value="GAMMA-GLUTAMYLCYCLOTRANSFERASE"/>
    <property type="match status" value="1"/>
</dbReference>
<dbReference type="RefSeq" id="WP_165271137.1">
    <property type="nucleotide sequence ID" value="NZ_JAALLS010000027.1"/>
</dbReference>
<dbReference type="PANTHER" id="PTHR12935:SF0">
    <property type="entry name" value="GAMMA-GLUTAMYLCYCLOTRANSFERASE"/>
    <property type="match status" value="1"/>
</dbReference>
<dbReference type="GO" id="GO:0016740">
    <property type="term" value="F:transferase activity"/>
    <property type="evidence" value="ECO:0007669"/>
    <property type="project" value="UniProtKB-KW"/>
</dbReference>
<evidence type="ECO:0000256" key="1">
    <source>
        <dbReference type="ARBA" id="ARBA00023239"/>
    </source>
</evidence>
<proteinExistence type="predicted"/>
<dbReference type="InterPro" id="IPR017939">
    <property type="entry name" value="G-Glutamylcylcotransferase"/>
</dbReference>
<name>A0A6M1TIN4_9BACT</name>
<protein>
    <submittedName>
        <fullName evidence="4">Gamma-glutamylcyclotransferase</fullName>
    </submittedName>
</protein>
<keyword evidence="5" id="KW-1185">Reference proteome</keyword>
<comment type="caution">
    <text evidence="4">The sequence shown here is derived from an EMBL/GenBank/DDBJ whole genome shotgun (WGS) entry which is preliminary data.</text>
</comment>
<evidence type="ECO:0000313" key="4">
    <source>
        <dbReference type="EMBL" id="NGP89912.1"/>
    </source>
</evidence>
<dbReference type="AlphaFoldDB" id="A0A6M1TIN4"/>
<organism evidence="4 5">
    <name type="scientific">Fodinibius halophilus</name>
    <dbReference type="NCBI Taxonomy" id="1736908"/>
    <lineage>
        <taxon>Bacteria</taxon>
        <taxon>Pseudomonadati</taxon>
        <taxon>Balneolota</taxon>
        <taxon>Balneolia</taxon>
        <taxon>Balneolales</taxon>
        <taxon>Balneolaceae</taxon>
        <taxon>Fodinibius</taxon>
    </lineage>
</organism>
<dbReference type="EMBL" id="JAALLS010000027">
    <property type="protein sequence ID" value="NGP89912.1"/>
    <property type="molecule type" value="Genomic_DNA"/>
</dbReference>
<accession>A0A6M1TIN4</accession>
<dbReference type="InterPro" id="IPR036568">
    <property type="entry name" value="GGCT-like_sf"/>
</dbReference>
<gene>
    <name evidence="4" type="ORF">G3569_16250</name>
</gene>
<evidence type="ECO:0000256" key="3">
    <source>
        <dbReference type="PIRSR" id="PIRSR617939-2"/>
    </source>
</evidence>
<dbReference type="GO" id="GO:0003839">
    <property type="term" value="F:gamma-glutamylcyclotransferase activity"/>
    <property type="evidence" value="ECO:0007669"/>
    <property type="project" value="InterPro"/>
</dbReference>
<dbReference type="InterPro" id="IPR013024">
    <property type="entry name" value="GGCT-like"/>
</dbReference>
<sequence length="159" mass="17839">MLYFAYGSNMCSKRLKKRVPSMVTVTIAALPGHQLAFNKVGSDGSAKCNLASSEDFITYGVIFQIDDIQKSTLDRIEGKGYKNVRIDVETHAGVFDVFTYRAKESYIDDTLSPYNWYKSLVVAGAKEHDLPAHYIKSIQEINSIPDTETKRAQAHLQLL</sequence>
<dbReference type="Gene3D" id="3.10.490.10">
    <property type="entry name" value="Gamma-glutamyl cyclotransferase-like"/>
    <property type="match status" value="1"/>
</dbReference>
<keyword evidence="4" id="KW-0808">Transferase</keyword>
<reference evidence="4 5" key="1">
    <citation type="submission" date="2020-02" db="EMBL/GenBank/DDBJ databases">
        <title>Aliifodinibius halophilus 2W32, complete genome.</title>
        <authorList>
            <person name="Li Y."/>
            <person name="Wu S."/>
        </authorList>
    </citation>
    <scope>NUCLEOTIDE SEQUENCE [LARGE SCALE GENOMIC DNA]</scope>
    <source>
        <strain evidence="4 5">2W32</strain>
    </source>
</reference>
<dbReference type="SUPFAM" id="SSF110857">
    <property type="entry name" value="Gamma-glutamyl cyclotransferase-like"/>
    <property type="match status" value="1"/>
</dbReference>
<evidence type="ECO:0000313" key="5">
    <source>
        <dbReference type="Proteomes" id="UP000479132"/>
    </source>
</evidence>
<feature type="active site" description="Proton acceptor" evidence="2">
    <location>
        <position position="77"/>
    </location>
</feature>
<keyword evidence="1" id="KW-0456">Lyase</keyword>
<evidence type="ECO:0000256" key="2">
    <source>
        <dbReference type="PIRSR" id="PIRSR617939-1"/>
    </source>
</evidence>
<feature type="binding site" evidence="3">
    <location>
        <begin position="3"/>
        <end position="8"/>
    </location>
    <ligand>
        <name>substrate</name>
    </ligand>
</feature>
<dbReference type="Proteomes" id="UP000479132">
    <property type="component" value="Unassembled WGS sequence"/>
</dbReference>
<dbReference type="Pfam" id="PF13772">
    <property type="entry name" value="AIG2_2"/>
    <property type="match status" value="1"/>
</dbReference>
<feature type="binding site" evidence="3">
    <location>
        <position position="117"/>
    </location>
    <ligand>
        <name>substrate</name>
    </ligand>
</feature>